<name>A0A256JQA3_HALEZ</name>
<feature type="region of interest" description="Disordered" evidence="1">
    <location>
        <begin position="397"/>
        <end position="422"/>
    </location>
</feature>
<dbReference type="EMBL" id="NHPD01000071">
    <property type="protein sequence ID" value="OYR71035.1"/>
    <property type="molecule type" value="Genomic_DNA"/>
</dbReference>
<dbReference type="SUPFAM" id="SSF52540">
    <property type="entry name" value="P-loop containing nucleoside triphosphate hydrolases"/>
    <property type="match status" value="1"/>
</dbReference>
<dbReference type="Proteomes" id="UP000215607">
    <property type="component" value="Unassembled WGS sequence"/>
</dbReference>
<dbReference type="InterPro" id="IPR041679">
    <property type="entry name" value="DNA2/NAM7-like_C"/>
</dbReference>
<dbReference type="CDD" id="cd18808">
    <property type="entry name" value="SF1_C_Upf1"/>
    <property type="match status" value="1"/>
</dbReference>
<gene>
    <name evidence="5" type="ORF">DJ76_15550</name>
    <name evidence="4" type="ORF">DJ79_10650</name>
</gene>
<feature type="region of interest" description="Disordered" evidence="1">
    <location>
        <begin position="1029"/>
        <end position="1050"/>
    </location>
</feature>
<dbReference type="InterPro" id="IPR047187">
    <property type="entry name" value="SF1_C_Upf1"/>
</dbReference>
<reference evidence="5" key="2">
    <citation type="submission" date="2017-05" db="EMBL/GenBank/DDBJ databases">
        <authorList>
            <person name="Song R."/>
            <person name="Chenine A.L."/>
            <person name="Ruprecht R.M."/>
        </authorList>
    </citation>
    <scope>NUCLEOTIDE SEQUENCE</scope>
    <source>
        <strain evidence="5">Ec15</strain>
        <strain evidence="4">Ga2p</strain>
    </source>
</reference>
<feature type="compositionally biased region" description="Polar residues" evidence="1">
    <location>
        <begin position="1290"/>
        <end position="1299"/>
    </location>
</feature>
<dbReference type="Proteomes" id="UP000216925">
    <property type="component" value="Unassembled WGS sequence"/>
</dbReference>
<evidence type="ECO:0000256" key="1">
    <source>
        <dbReference type="SAM" id="MobiDB-lite"/>
    </source>
</evidence>
<dbReference type="PANTHER" id="PTHR10887:SF495">
    <property type="entry name" value="HELICASE SENATAXIN ISOFORM X1-RELATED"/>
    <property type="match status" value="1"/>
</dbReference>
<feature type="compositionally biased region" description="Basic and acidic residues" evidence="1">
    <location>
        <begin position="401"/>
        <end position="420"/>
    </location>
</feature>
<feature type="compositionally biased region" description="Basic and acidic residues" evidence="1">
    <location>
        <begin position="13"/>
        <end position="23"/>
    </location>
</feature>
<comment type="caution">
    <text evidence="5">The sequence shown here is derived from an EMBL/GenBank/DDBJ whole genome shotgun (WGS) entry which is preliminary data.</text>
</comment>
<evidence type="ECO:0000313" key="7">
    <source>
        <dbReference type="Proteomes" id="UP000216925"/>
    </source>
</evidence>
<protein>
    <recommendedName>
        <fullName evidence="8">DNA2/NAM7 helicase-like C-terminal domain-containing protein</fullName>
    </recommendedName>
</protein>
<feature type="compositionally biased region" description="Polar residues" evidence="1">
    <location>
        <begin position="1224"/>
        <end position="1237"/>
    </location>
</feature>
<evidence type="ECO:0000313" key="6">
    <source>
        <dbReference type="Proteomes" id="UP000215607"/>
    </source>
</evidence>
<dbReference type="InterPro" id="IPR041677">
    <property type="entry name" value="DNA2/NAM7_AAA_11"/>
</dbReference>
<dbReference type="InterPro" id="IPR045055">
    <property type="entry name" value="DNA2/NAM7-like"/>
</dbReference>
<reference evidence="6 7" key="1">
    <citation type="journal article" date="2014" name="Front. Microbiol.">
        <title>Population and genomic analysis of the genus Halorubrum.</title>
        <authorList>
            <person name="Fullmer M.S."/>
            <person name="Soucy S.M."/>
            <person name="Swithers K.S."/>
            <person name="Makkay A.M."/>
            <person name="Wheeler R."/>
            <person name="Ventosa A."/>
            <person name="Gogarten J.P."/>
            <person name="Papke R.T."/>
        </authorList>
    </citation>
    <scope>NUCLEOTIDE SEQUENCE [LARGE SCALE GENOMIC DNA]</scope>
    <source>
        <strain evidence="5 7">Ec15</strain>
        <strain evidence="4 6">Ga2p</strain>
    </source>
</reference>
<feature type="region of interest" description="Disordered" evidence="1">
    <location>
        <begin position="464"/>
        <end position="485"/>
    </location>
</feature>
<evidence type="ECO:0000313" key="5">
    <source>
        <dbReference type="EMBL" id="OYR71035.1"/>
    </source>
</evidence>
<dbReference type="Pfam" id="PF13086">
    <property type="entry name" value="AAA_11"/>
    <property type="match status" value="1"/>
</dbReference>
<feature type="domain" description="DNA2/NAM7 helicase-like C-terminal" evidence="3">
    <location>
        <begin position="1431"/>
        <end position="1601"/>
    </location>
</feature>
<feature type="compositionally biased region" description="Polar residues" evidence="1">
    <location>
        <begin position="1"/>
        <end position="10"/>
    </location>
</feature>
<feature type="region of interest" description="Disordered" evidence="1">
    <location>
        <begin position="1149"/>
        <end position="1175"/>
    </location>
</feature>
<dbReference type="Pfam" id="PF13087">
    <property type="entry name" value="AAA_12"/>
    <property type="match status" value="1"/>
</dbReference>
<evidence type="ECO:0008006" key="8">
    <source>
        <dbReference type="Google" id="ProtNLM"/>
    </source>
</evidence>
<feature type="domain" description="DNA2/NAM7 helicase helicase" evidence="2">
    <location>
        <begin position="1073"/>
        <end position="1142"/>
    </location>
</feature>
<dbReference type="Gene3D" id="3.40.50.300">
    <property type="entry name" value="P-loop containing nucleotide triphosphate hydrolases"/>
    <property type="match status" value="2"/>
</dbReference>
<dbReference type="EMBL" id="NHPA01000048">
    <property type="protein sequence ID" value="OYR66927.1"/>
    <property type="molecule type" value="Genomic_DNA"/>
</dbReference>
<dbReference type="GO" id="GO:0004386">
    <property type="term" value="F:helicase activity"/>
    <property type="evidence" value="ECO:0007669"/>
    <property type="project" value="InterPro"/>
</dbReference>
<organism evidence="5 7">
    <name type="scientific">Halorubrum ezzemoulense</name>
    <name type="common">Halorubrum chaoviator</name>
    <dbReference type="NCBI Taxonomy" id="337243"/>
    <lineage>
        <taxon>Archaea</taxon>
        <taxon>Methanobacteriati</taxon>
        <taxon>Methanobacteriota</taxon>
        <taxon>Stenosarchaea group</taxon>
        <taxon>Halobacteria</taxon>
        <taxon>Halobacteriales</taxon>
        <taxon>Haloferacaceae</taxon>
        <taxon>Halorubrum</taxon>
    </lineage>
</organism>
<evidence type="ECO:0000259" key="2">
    <source>
        <dbReference type="Pfam" id="PF13086"/>
    </source>
</evidence>
<evidence type="ECO:0000259" key="3">
    <source>
        <dbReference type="Pfam" id="PF13087"/>
    </source>
</evidence>
<sequence>MVLSPSSTTFDLPLEKMEGDRPRLSPTSISQFVSHSECSRLFEFQASDTFEADHYKQYSYRNVYDQLSPVLAADGIAFEQAVESRLNVGSHSQYDHTELSAKAGPDWLASRETLSEIFHDYATADNPEGHLLITQAHLGPALGVWPVGGNADALLVWRSDSTGTNSPGSGAGSDESATDETSPHLRFYIVDAKASTEERTYHQTQVAVYTLLLRQFLSAIPWLAPSAIDTTESPQTSQSARFHDAAVDSEGVLPATPSGALSESDELTEAVTWDISGGVITRDSDLTVPAQLRLTSDDEPTASGPPVTPDALPTFDLRSRELDIQQLLSDTGRFNRLWNSSPGETQYSLTNKCHTCRYRTACFTSAVEDGDLGVLGISAAEQTTLEEHGIETVADLADLAHTPRDPDPRSDPKPDIKHGNNDTYNALMEDTALSQSLSQYITQAQSYLGRVQSRSLDTLNGIKPAEIPGSREAPLPEDNPPFDPNEYGDGLAFPEGGLVRVYLVPHSDPRFDRVAMVSAHVTATAAPNSTAESIAVRRPDFPTNESEAEEAEQAVIKQASKQLATAITSVSNCIDVDGIPLHFYTFTSGDADTVTEALERHRTVTPEAETLADLLQCRKGIDEHVLSPVQPAIDSQIALGTPSAGLLQYWELLSPDSIDDALPSYEMDYERQDGTQINLKQAFTYQFFSYEAPFASTGTTPTLYPEQNTSQSADGRLPLWPTATGQVPVEYLAAAAGHLSTDFIENLDDHYDETPPVQEFRYIDHTADDPVELTYEDTDALAKRLVEALNHVERSVTYKELADEKVPFDAGLFNSFSLGETDLQRASLEYLQLEHDTAQDELDQLLELPVHARIATGRAIPVVVADATVDDDQKLTVEGKLAYDHFFDDGDYVANACRHSGAKGDATGSWLVANELDNQGDPIGSTSPAALKRGVPITVDTLDVDNRDITFSALPGYLYQNETEFEYYHGDWTTEPSEADDDTTLFERNSVFILDPRPDDLTSQRIHDALDSTETGGFACDFINSMLTDAPATPGKPEPAPTTDRFPDHGTNAFSDWASEAREFEPNAAQTEFIEQNDSQLVALQGPPGTGKTSGALAPALLSRLFAAGVAGDSTIGLVVAESNKAIDEVMEDVAKTYQTYQQSPLYTAADDTSDASIPDGTATTSPGPGLTPVEFSTDLVRVTGSPPPESEKLPGVAYLSYYDDVKAETDLTMADVTDRLRDSQTAQHTLSEQGTGTAPVRNPDPADDVEGQTTLTGLFNTDSTDNPSAEGDGQATQQATNGEPLPPSATGTSNRPHTLIFTTPTRLYKLIDEISTDKGPSDWLDEQVGFFDLVAVDEASMTRLPSFLLSGAFACPTAQFLLAGDHRQMPPVRQHDWEEESRRTVMERAGHLSLLDFVRLLRGELPLDDVDHTDAADLPASLRDVDYDIPLVQLPTGYRSHTHVTEFLSENVYSRDNLAYNTEQTAVTSSPSPSTDGSAAALDPDIPLTLIVHDDTTSQQSNPTEAAICHTLDRDRDPSESFGIVTPHNAQRGLLTTAITDADVDTVERYQGDERDIIAVSATASAPQFLHHESDFILNPNRLNVAMSRMKHKLVIIASSTVFTLMPEDVTTYDQAYLWKSLFRGCGAANGTPAWSGDLSDFCSTATKQSTLDAPDDVSLEVHHYNP</sequence>
<dbReference type="InterPro" id="IPR027417">
    <property type="entry name" value="P-loop_NTPase"/>
</dbReference>
<accession>A0A256JQA3</accession>
<dbReference type="PANTHER" id="PTHR10887">
    <property type="entry name" value="DNA2/NAM7 HELICASE FAMILY"/>
    <property type="match status" value="1"/>
</dbReference>
<evidence type="ECO:0000313" key="4">
    <source>
        <dbReference type="EMBL" id="OYR66927.1"/>
    </source>
</evidence>
<feature type="region of interest" description="Disordered" evidence="1">
    <location>
        <begin position="1223"/>
        <end position="1299"/>
    </location>
</feature>
<feature type="compositionally biased region" description="Polar residues" evidence="1">
    <location>
        <begin position="1252"/>
        <end position="1268"/>
    </location>
</feature>
<proteinExistence type="predicted"/>
<feature type="region of interest" description="Disordered" evidence="1">
    <location>
        <begin position="1"/>
        <end position="23"/>
    </location>
</feature>